<dbReference type="EMBL" id="JAPMOS010000007">
    <property type="protein sequence ID" value="KAJ4461471.1"/>
    <property type="molecule type" value="Genomic_DNA"/>
</dbReference>
<evidence type="ECO:0000313" key="4">
    <source>
        <dbReference type="EMBL" id="KAJ4461471.1"/>
    </source>
</evidence>
<evidence type="ECO:0000313" key="5">
    <source>
        <dbReference type="Proteomes" id="UP001141327"/>
    </source>
</evidence>
<gene>
    <name evidence="4" type="ORF">PAPYR_2042</name>
</gene>
<comment type="caution">
    <text evidence="4">The sequence shown here is derived from an EMBL/GenBank/DDBJ whole genome shotgun (WGS) entry which is preliminary data.</text>
</comment>
<dbReference type="PANTHER" id="PTHR18763:SF0">
    <property type="entry name" value="WD REPEAT-CONTAINING PROTEIN 18"/>
    <property type="match status" value="1"/>
</dbReference>
<feature type="repeat" description="WD" evidence="3">
    <location>
        <begin position="119"/>
        <end position="153"/>
    </location>
</feature>
<keyword evidence="5" id="KW-1185">Reference proteome</keyword>
<dbReference type="Pfam" id="PF00400">
    <property type="entry name" value="WD40"/>
    <property type="match status" value="3"/>
</dbReference>
<protein>
    <submittedName>
        <fullName evidence="4">Uncharacterized protein</fullName>
    </submittedName>
</protein>
<accession>A0ABQ8UQP7</accession>
<reference evidence="4" key="1">
    <citation type="journal article" date="2022" name="bioRxiv">
        <title>Genomics of Preaxostyla Flagellates Illuminates Evolutionary Transitions and the Path Towards Mitochondrial Loss.</title>
        <authorList>
            <person name="Novak L.V.F."/>
            <person name="Treitli S.C."/>
            <person name="Pyrih J."/>
            <person name="Halakuc P."/>
            <person name="Pipaliya S.V."/>
            <person name="Vacek V."/>
            <person name="Brzon O."/>
            <person name="Soukal P."/>
            <person name="Eme L."/>
            <person name="Dacks J.B."/>
            <person name="Karnkowska A."/>
            <person name="Elias M."/>
            <person name="Hampl V."/>
        </authorList>
    </citation>
    <scope>NUCLEOTIDE SEQUENCE</scope>
    <source>
        <strain evidence="4">RCP-MX</strain>
    </source>
</reference>
<dbReference type="InterPro" id="IPR015943">
    <property type="entry name" value="WD40/YVTN_repeat-like_dom_sf"/>
</dbReference>
<feature type="repeat" description="WD" evidence="3">
    <location>
        <begin position="285"/>
        <end position="316"/>
    </location>
</feature>
<dbReference type="PROSITE" id="PS50082">
    <property type="entry name" value="WD_REPEATS_2"/>
    <property type="match status" value="2"/>
</dbReference>
<evidence type="ECO:0000256" key="3">
    <source>
        <dbReference type="PROSITE-ProRule" id="PRU00221"/>
    </source>
</evidence>
<organism evidence="4 5">
    <name type="scientific">Paratrimastix pyriformis</name>
    <dbReference type="NCBI Taxonomy" id="342808"/>
    <lineage>
        <taxon>Eukaryota</taxon>
        <taxon>Metamonada</taxon>
        <taxon>Preaxostyla</taxon>
        <taxon>Paratrimastigidae</taxon>
        <taxon>Paratrimastix</taxon>
    </lineage>
</organism>
<dbReference type="InterPro" id="IPR036322">
    <property type="entry name" value="WD40_repeat_dom_sf"/>
</dbReference>
<dbReference type="Proteomes" id="UP001141327">
    <property type="component" value="Unassembled WGS sequence"/>
</dbReference>
<evidence type="ECO:0000256" key="1">
    <source>
        <dbReference type="ARBA" id="ARBA00022574"/>
    </source>
</evidence>
<dbReference type="InterPro" id="IPR001680">
    <property type="entry name" value="WD40_rpt"/>
</dbReference>
<keyword evidence="1 3" id="KW-0853">WD repeat</keyword>
<dbReference type="SMART" id="SM00320">
    <property type="entry name" value="WD40"/>
    <property type="match status" value="4"/>
</dbReference>
<dbReference type="SUPFAM" id="SSF50978">
    <property type="entry name" value="WD40 repeat-like"/>
    <property type="match status" value="1"/>
</dbReference>
<dbReference type="InterPro" id="IPR045227">
    <property type="entry name" value="WDR18/Ipi3/RID3"/>
</dbReference>
<dbReference type="Gene3D" id="2.130.10.10">
    <property type="entry name" value="YVTN repeat-like/Quinoprotein amine dehydrogenase"/>
    <property type="match status" value="2"/>
</dbReference>
<dbReference type="PANTHER" id="PTHR18763">
    <property type="entry name" value="WD-REPEAT PROTEIN 18"/>
    <property type="match status" value="1"/>
</dbReference>
<sequence length="365" mass="39191">MLALSYSSGDEKLINIWHTTNGSLMTQYKDNACLPQCLEATGDFLLGLQMVERHGQHGFRQTFHVWNYEQLKFFTPIDEPSQPLSCIALSLSGQFCAGGGSKGNVYLWEVATGHLLRIVHAHQGPVNTIKFSEDGVFLVSGGDDATLRIYRLERILAAAAQERIQASSAEVLATTAAQVEEEGGHVLPAHAQPITALAVASIGGGGAWAFSGSLDRSVKVPDPASQHPHLHPAPGTVTSSIWDCTTGRLLHSVTLPNPVTALCVAASMETMYAGTATGTIHVTPLTRARMDVTGLTVDPSDQQLVSASRDGTCRVWAQGQCVRTVVLHNHSPSSAPQAMVPLWSHYVPLWSHYGPTMAPLWSMPS</sequence>
<evidence type="ECO:0000256" key="2">
    <source>
        <dbReference type="ARBA" id="ARBA00022737"/>
    </source>
</evidence>
<proteinExistence type="predicted"/>
<keyword evidence="2" id="KW-0677">Repeat</keyword>
<dbReference type="PROSITE" id="PS50294">
    <property type="entry name" value="WD_REPEATS_REGION"/>
    <property type="match status" value="1"/>
</dbReference>
<name>A0ABQ8UQP7_9EUKA</name>